<dbReference type="RefSeq" id="WP_245758782.1">
    <property type="nucleotide sequence ID" value="NZ_FOLG01000003.1"/>
</dbReference>
<keyword evidence="5" id="KW-0067">ATP-binding</keyword>
<keyword evidence="6" id="KW-0119">Carbohydrate metabolism</keyword>
<dbReference type="Pfam" id="PF07005">
    <property type="entry name" value="SBD_N"/>
    <property type="match status" value="1"/>
</dbReference>
<keyword evidence="2" id="KW-0808">Transferase</keyword>
<evidence type="ECO:0000256" key="3">
    <source>
        <dbReference type="ARBA" id="ARBA00022741"/>
    </source>
</evidence>
<evidence type="ECO:0000313" key="10">
    <source>
        <dbReference type="Proteomes" id="UP000198728"/>
    </source>
</evidence>
<dbReference type="InterPro" id="IPR031475">
    <property type="entry name" value="NBD_C"/>
</dbReference>
<dbReference type="Pfam" id="PF17042">
    <property type="entry name" value="NBD_C"/>
    <property type="match status" value="1"/>
</dbReference>
<dbReference type="GO" id="GO:0005524">
    <property type="term" value="F:ATP binding"/>
    <property type="evidence" value="ECO:0007669"/>
    <property type="project" value="UniProtKB-KW"/>
</dbReference>
<dbReference type="InterPro" id="IPR042213">
    <property type="entry name" value="NBD_C_sf"/>
</dbReference>
<evidence type="ECO:0000259" key="8">
    <source>
        <dbReference type="Pfam" id="PF17042"/>
    </source>
</evidence>
<evidence type="ECO:0000256" key="2">
    <source>
        <dbReference type="ARBA" id="ARBA00022679"/>
    </source>
</evidence>
<accession>A0A1I1HPY2</accession>
<dbReference type="Proteomes" id="UP000198728">
    <property type="component" value="Unassembled WGS sequence"/>
</dbReference>
<evidence type="ECO:0000256" key="4">
    <source>
        <dbReference type="ARBA" id="ARBA00022777"/>
    </source>
</evidence>
<feature type="domain" description="Four-carbon acid sugar kinase nucleotide binding" evidence="8">
    <location>
        <begin position="249"/>
        <end position="331"/>
    </location>
</feature>
<keyword evidence="10" id="KW-1185">Reference proteome</keyword>
<dbReference type="AlphaFoldDB" id="A0A1I1HPY2"/>
<feature type="domain" description="Four-carbon acid sugar kinase N-terminal" evidence="7">
    <location>
        <begin position="5"/>
        <end position="125"/>
    </location>
</feature>
<reference evidence="9 10" key="1">
    <citation type="submission" date="2016-10" db="EMBL/GenBank/DDBJ databases">
        <authorList>
            <person name="de Groot N.N."/>
        </authorList>
    </citation>
    <scope>NUCLEOTIDE SEQUENCE [LARGE SCALE GENOMIC DNA]</scope>
    <source>
        <strain evidence="9 10">DSM 19548</strain>
    </source>
</reference>
<dbReference type="InterPro" id="IPR010737">
    <property type="entry name" value="4-carb_acid_sugar_kinase_N"/>
</dbReference>
<dbReference type="Gene3D" id="3.40.50.10840">
    <property type="entry name" value="Putative sugar-binding, N-terminal domain"/>
    <property type="match status" value="1"/>
</dbReference>
<organism evidence="9 10">
    <name type="scientific">Tropicimonas isoalkanivorans</name>
    <dbReference type="NCBI Taxonomy" id="441112"/>
    <lineage>
        <taxon>Bacteria</taxon>
        <taxon>Pseudomonadati</taxon>
        <taxon>Pseudomonadota</taxon>
        <taxon>Alphaproteobacteria</taxon>
        <taxon>Rhodobacterales</taxon>
        <taxon>Roseobacteraceae</taxon>
        <taxon>Tropicimonas</taxon>
    </lineage>
</organism>
<protein>
    <submittedName>
        <fullName evidence="9">Uncharacterized conserved protein YgbK, DUF1537 family</fullName>
    </submittedName>
</protein>
<name>A0A1I1HPY2_9RHOB</name>
<dbReference type="GO" id="GO:0016301">
    <property type="term" value="F:kinase activity"/>
    <property type="evidence" value="ECO:0007669"/>
    <property type="project" value="UniProtKB-KW"/>
</dbReference>
<dbReference type="SUPFAM" id="SSF142764">
    <property type="entry name" value="YgbK-like"/>
    <property type="match status" value="1"/>
</dbReference>
<dbReference type="EMBL" id="FOLG01000003">
    <property type="protein sequence ID" value="SFC25931.1"/>
    <property type="molecule type" value="Genomic_DNA"/>
</dbReference>
<gene>
    <name evidence="9" type="ORF">SAMN04488094_103240</name>
</gene>
<dbReference type="STRING" id="441112.SAMN04488094_103240"/>
<evidence type="ECO:0000313" key="9">
    <source>
        <dbReference type="EMBL" id="SFC25931.1"/>
    </source>
</evidence>
<dbReference type="Gene3D" id="3.40.980.20">
    <property type="entry name" value="Four-carbon acid sugar kinase, nucleotide binding domain"/>
    <property type="match status" value="1"/>
</dbReference>
<keyword evidence="3" id="KW-0547">Nucleotide-binding</keyword>
<evidence type="ECO:0000256" key="6">
    <source>
        <dbReference type="ARBA" id="ARBA00023277"/>
    </source>
</evidence>
<comment type="similarity">
    <text evidence="1">Belongs to the four-carbon acid sugar kinase family.</text>
</comment>
<dbReference type="InterPro" id="IPR037051">
    <property type="entry name" value="4-carb_acid_sugar_kinase_N_sf"/>
</dbReference>
<sequence>MPKVLILADDVTGALDSSVAFAARGLRAICALAPETLERALDQNADVVAVATNSREGSEQAARDAIASVRDIAAKRFEVLFKKVDSRMKGHIAAEIDALSLPLDRGVVVCPAIPRLKRHVVGGSVCGAGISTPIPVAPAIGRPAQVVDATSQAEILTALPSTLSAPLYVGAAGLAEALAERLAANSAPRPAPSPQSPAVFAIGSRDPVTVAQVEALSGVPKVSAPNGRVPSATIAGTTIIQMTPGDEQRSGKAAGEDFASGVAALLQASAIPTLLGCGGETAAAILKKLGAGFLEVKGELLPGVPLSHTLDGERRLDVITKSGGFGPPDTLLALVQMLSANAQRDHQKA</sequence>
<evidence type="ECO:0000259" key="7">
    <source>
        <dbReference type="Pfam" id="PF07005"/>
    </source>
</evidence>
<evidence type="ECO:0000256" key="5">
    <source>
        <dbReference type="ARBA" id="ARBA00022840"/>
    </source>
</evidence>
<evidence type="ECO:0000256" key="1">
    <source>
        <dbReference type="ARBA" id="ARBA00005715"/>
    </source>
</evidence>
<keyword evidence="4" id="KW-0418">Kinase</keyword>
<proteinExistence type="inferred from homology"/>